<dbReference type="SUPFAM" id="SSF56784">
    <property type="entry name" value="HAD-like"/>
    <property type="match status" value="1"/>
</dbReference>
<dbReference type="NCBIfam" id="TIGR01549">
    <property type="entry name" value="HAD-SF-IA-v1"/>
    <property type="match status" value="1"/>
</dbReference>
<dbReference type="PANTHER" id="PTHR47478:SF1">
    <property type="entry name" value="PYRIMIDINE 5'-NUCLEOTIDASE YJJG"/>
    <property type="match status" value="1"/>
</dbReference>
<dbReference type="Gene3D" id="3.40.50.1000">
    <property type="entry name" value="HAD superfamily/HAD-like"/>
    <property type="match status" value="1"/>
</dbReference>
<sequence>MNYIINDMFLWMEGNVKVVFLDIDNTLLSFDGYVKQTMKEGFEHFGLKPYEPYMFDVFIRENTKLWRQIEQGTLVFEELEKIRWNIIFKCLDIEFDGTVFEKYFRGRLFDSAIPEDGAYELLEYLKGKYILCVASNGPGEQQVHRLEIAGMKKYFDYIFVSERIGASKPSKVFFERAFAELNAGRKEMILPEDTVMIGDSLTSDIAGGQAFGMEVCLFRRKEGMDIPDGVRWVDRLEKIEEIY</sequence>
<dbReference type="GO" id="GO:0016787">
    <property type="term" value="F:hydrolase activity"/>
    <property type="evidence" value="ECO:0007669"/>
    <property type="project" value="UniProtKB-KW"/>
</dbReference>
<protein>
    <submittedName>
        <fullName evidence="1">HAD-IA family hydrolase</fullName>
    </submittedName>
</protein>
<accession>A0A844GK55</accession>
<dbReference type="InterPro" id="IPR052550">
    <property type="entry name" value="Pyrimidine_5'-ntase_YjjG"/>
</dbReference>
<comment type="caution">
    <text evidence="1">The sequence shown here is derived from an EMBL/GenBank/DDBJ whole genome shotgun (WGS) entry which is preliminary data.</text>
</comment>
<dbReference type="InterPro" id="IPR023214">
    <property type="entry name" value="HAD_sf"/>
</dbReference>
<dbReference type="EMBL" id="WMBC01000015">
    <property type="protein sequence ID" value="MTD62543.1"/>
    <property type="molecule type" value="Genomic_DNA"/>
</dbReference>
<evidence type="ECO:0000313" key="1">
    <source>
        <dbReference type="EMBL" id="MTD62543.1"/>
    </source>
</evidence>
<dbReference type="PANTHER" id="PTHR47478">
    <property type="match status" value="1"/>
</dbReference>
<dbReference type="InterPro" id="IPR023198">
    <property type="entry name" value="PGP-like_dom2"/>
</dbReference>
<name>A0A844GK55_9FIRM</name>
<keyword evidence="1" id="KW-0378">Hydrolase</keyword>
<dbReference type="InterPro" id="IPR036412">
    <property type="entry name" value="HAD-like_sf"/>
</dbReference>
<dbReference type="Pfam" id="PF00702">
    <property type="entry name" value="Hydrolase"/>
    <property type="match status" value="1"/>
</dbReference>
<organism evidence="1 2">
    <name type="scientific">Blautia luti DSM 14534 = JCM 17040</name>
    <dbReference type="NCBI Taxonomy" id="649762"/>
    <lineage>
        <taxon>Bacteria</taxon>
        <taxon>Bacillati</taxon>
        <taxon>Bacillota</taxon>
        <taxon>Clostridia</taxon>
        <taxon>Lachnospirales</taxon>
        <taxon>Lachnospiraceae</taxon>
        <taxon>Blautia</taxon>
    </lineage>
</organism>
<dbReference type="SFLD" id="SFLDG01129">
    <property type="entry name" value="C1.5:_HAD__Beta-PGM__Phosphata"/>
    <property type="match status" value="1"/>
</dbReference>
<dbReference type="SFLD" id="SFLDS00003">
    <property type="entry name" value="Haloacid_Dehalogenase"/>
    <property type="match status" value="1"/>
</dbReference>
<gene>
    <name evidence="1" type="ORF">GKZ57_15170</name>
</gene>
<dbReference type="InterPro" id="IPR006439">
    <property type="entry name" value="HAD-SF_hydro_IA"/>
</dbReference>
<dbReference type="Proteomes" id="UP000437824">
    <property type="component" value="Unassembled WGS sequence"/>
</dbReference>
<dbReference type="AlphaFoldDB" id="A0A844GK55"/>
<evidence type="ECO:0000313" key="2">
    <source>
        <dbReference type="Proteomes" id="UP000437824"/>
    </source>
</evidence>
<dbReference type="Gene3D" id="1.10.150.240">
    <property type="entry name" value="Putative phosphatase, domain 2"/>
    <property type="match status" value="1"/>
</dbReference>
<proteinExistence type="predicted"/>
<reference evidence="1 2" key="1">
    <citation type="submission" date="2019-11" db="EMBL/GenBank/DDBJ databases">
        <title>Draft genome sequence of Blautia luti DSM 14534T, isolated from human stool.</title>
        <authorList>
            <person name="Ortiz R."/>
            <person name="Melis-Arcos F."/>
            <person name="Covarrubias P."/>
            <person name="Cardenas J.P."/>
            <person name="Perez-Donoso J."/>
            <person name="Almonacid D."/>
        </authorList>
    </citation>
    <scope>NUCLEOTIDE SEQUENCE [LARGE SCALE GENOMIC DNA]</scope>
    <source>
        <strain evidence="1 2">DSM 14534</strain>
    </source>
</reference>